<evidence type="ECO:0000313" key="2">
    <source>
        <dbReference type="Proteomes" id="UP001314170"/>
    </source>
</evidence>
<proteinExistence type="predicted"/>
<name>A0AAV1RX46_9ROSI</name>
<dbReference type="PANTHER" id="PTHR31890:SF11">
    <property type="entry name" value="PECTINESTERASE INHIBITOR DOMAIN-CONTAINING PROTEIN"/>
    <property type="match status" value="1"/>
</dbReference>
<dbReference type="InterPro" id="IPR035513">
    <property type="entry name" value="Invertase/methylesterase_inhib"/>
</dbReference>
<gene>
    <name evidence="1" type="ORF">DCAF_LOCUS15693</name>
</gene>
<sequence>MLSPNTNYGAYLIVKLAGRAYGLDTLPSQISLEVGKSKSQGNVYLRCQEKNKQACSLSRTNRSRSRIHEEERSNYVQEREDGWIEVELGSFYNDDGDAKEVEMCLKEVTGEHLKEAVIFLNLKGLEGGTASLDVHNALDQATYCEDALSSGRVNIPSAAARILKWKAVYAVADAAVVASEATIPTELLSQVCNYANANTSYASCVKILMAHPKTLLASSLKDIAENALDIARRESTQTSDFFTQLLNSKDLNLAFKAAIDNCASYFKQATIFFNLNGLASGTASLDVHYALDEAKCCQTNLSADHVDIKSAADKIEEWKGFYSIAYAAVTALEDCKN</sequence>
<dbReference type="Pfam" id="PF14299">
    <property type="entry name" value="PP2"/>
    <property type="match status" value="1"/>
</dbReference>
<evidence type="ECO:0000313" key="1">
    <source>
        <dbReference type="EMBL" id="CAK7340608.1"/>
    </source>
</evidence>
<evidence type="ECO:0008006" key="3">
    <source>
        <dbReference type="Google" id="ProtNLM"/>
    </source>
</evidence>
<dbReference type="CDD" id="cd14859">
    <property type="entry name" value="PMEI_like"/>
    <property type="match status" value="1"/>
</dbReference>
<dbReference type="Gene3D" id="1.20.140.40">
    <property type="entry name" value="Invertase/pectin methylesterase inhibitor family protein"/>
    <property type="match status" value="1"/>
</dbReference>
<comment type="caution">
    <text evidence="1">The sequence shown here is derived from an EMBL/GenBank/DDBJ whole genome shotgun (WGS) entry which is preliminary data.</text>
</comment>
<keyword evidence="2" id="KW-1185">Reference proteome</keyword>
<protein>
    <recommendedName>
        <fullName evidence="3">Pectinesterase inhibitor domain-containing protein</fullName>
    </recommendedName>
</protein>
<dbReference type="EMBL" id="CAWUPB010001160">
    <property type="protein sequence ID" value="CAK7340608.1"/>
    <property type="molecule type" value="Genomic_DNA"/>
</dbReference>
<dbReference type="SUPFAM" id="SSF101148">
    <property type="entry name" value="Plant invertase/pectin methylesterase inhibitor"/>
    <property type="match status" value="1"/>
</dbReference>
<dbReference type="AlphaFoldDB" id="A0AAV1RX46"/>
<dbReference type="PANTHER" id="PTHR31890">
    <property type="entry name" value="PLANT INVERTASE/PECTIN METHYLESTERASE INHIBITOR SUPERFAMILY PROTEIN"/>
    <property type="match status" value="1"/>
</dbReference>
<dbReference type="InterPro" id="IPR025886">
    <property type="entry name" value="PP2-like"/>
</dbReference>
<reference evidence="1 2" key="1">
    <citation type="submission" date="2024-01" db="EMBL/GenBank/DDBJ databases">
        <authorList>
            <person name="Waweru B."/>
        </authorList>
    </citation>
    <scope>NUCLEOTIDE SEQUENCE [LARGE SCALE GENOMIC DNA]</scope>
</reference>
<accession>A0AAV1RX46</accession>
<dbReference type="Proteomes" id="UP001314170">
    <property type="component" value="Unassembled WGS sequence"/>
</dbReference>
<organism evidence="1 2">
    <name type="scientific">Dovyalis caffra</name>
    <dbReference type="NCBI Taxonomy" id="77055"/>
    <lineage>
        <taxon>Eukaryota</taxon>
        <taxon>Viridiplantae</taxon>
        <taxon>Streptophyta</taxon>
        <taxon>Embryophyta</taxon>
        <taxon>Tracheophyta</taxon>
        <taxon>Spermatophyta</taxon>
        <taxon>Magnoliopsida</taxon>
        <taxon>eudicotyledons</taxon>
        <taxon>Gunneridae</taxon>
        <taxon>Pentapetalae</taxon>
        <taxon>rosids</taxon>
        <taxon>fabids</taxon>
        <taxon>Malpighiales</taxon>
        <taxon>Salicaceae</taxon>
        <taxon>Flacourtieae</taxon>
        <taxon>Dovyalis</taxon>
    </lineage>
</organism>